<dbReference type="PROSITE" id="PS51257">
    <property type="entry name" value="PROKAR_LIPOPROTEIN"/>
    <property type="match status" value="1"/>
</dbReference>
<evidence type="ECO:0000313" key="4">
    <source>
        <dbReference type="EMBL" id="SHG76777.1"/>
    </source>
</evidence>
<dbReference type="InterPro" id="IPR054384">
    <property type="entry name" value="SecDF_P1_head"/>
</dbReference>
<sequence>MKTIRTLGRILVPASLVVLAACQSVPGDKTVSQAPSTTTPQPETTLEAQRQGAPVAVFLADTALQTGWTPVSLQTGTLYVNPQPVITRADLSGIQAGTNKQGEGLLALELNEAGKKKVADTTAQNPNKRLALVVGRTMMAAPGYTVPVTTGQLIFAVGTEENATAAARAIAGASPEGGAPGTGAPASTTAPGGAATPGGASAPGASGAGAQ</sequence>
<name>A0A1M5MHZ2_9BURK</name>
<feature type="region of interest" description="Disordered" evidence="1">
    <location>
        <begin position="172"/>
        <end position="211"/>
    </location>
</feature>
<feature type="domain" description="SecDF P1 head subdomain" evidence="3">
    <location>
        <begin position="76"/>
        <end position="163"/>
    </location>
</feature>
<dbReference type="RefSeq" id="WP_245801119.1">
    <property type="nucleotide sequence ID" value="NZ_FQXE01000001.1"/>
</dbReference>
<feature type="compositionally biased region" description="Low complexity" evidence="1">
    <location>
        <begin position="172"/>
        <end position="205"/>
    </location>
</feature>
<evidence type="ECO:0000259" key="3">
    <source>
        <dbReference type="Pfam" id="PF22599"/>
    </source>
</evidence>
<dbReference type="Pfam" id="PF22599">
    <property type="entry name" value="SecDF_P1_head"/>
    <property type="match status" value="1"/>
</dbReference>
<evidence type="ECO:0000256" key="1">
    <source>
        <dbReference type="SAM" id="MobiDB-lite"/>
    </source>
</evidence>
<dbReference type="STRING" id="658167.SAMN04488135_101226"/>
<accession>A0A1M5MHZ2</accession>
<dbReference type="Proteomes" id="UP000184226">
    <property type="component" value="Unassembled WGS sequence"/>
</dbReference>
<evidence type="ECO:0000313" key="5">
    <source>
        <dbReference type="Proteomes" id="UP000184226"/>
    </source>
</evidence>
<proteinExistence type="predicted"/>
<dbReference type="EMBL" id="FQXE01000001">
    <property type="protein sequence ID" value="SHG76777.1"/>
    <property type="molecule type" value="Genomic_DNA"/>
</dbReference>
<feature type="chain" id="PRO_5013336524" description="SecDF P1 head subdomain domain-containing protein" evidence="2">
    <location>
        <begin position="21"/>
        <end position="211"/>
    </location>
</feature>
<keyword evidence="5" id="KW-1185">Reference proteome</keyword>
<dbReference type="AlphaFoldDB" id="A0A1M5MHZ2"/>
<protein>
    <recommendedName>
        <fullName evidence="3">SecDF P1 head subdomain domain-containing protein</fullName>
    </recommendedName>
</protein>
<feature type="signal peptide" evidence="2">
    <location>
        <begin position="1"/>
        <end position="20"/>
    </location>
</feature>
<evidence type="ECO:0000256" key="2">
    <source>
        <dbReference type="SAM" id="SignalP"/>
    </source>
</evidence>
<dbReference type="Gene3D" id="3.30.1360.200">
    <property type="match status" value="1"/>
</dbReference>
<gene>
    <name evidence="4" type="ORF">SAMN04488135_101226</name>
</gene>
<organism evidence="4 5">
    <name type="scientific">Pollutimonas bauzanensis</name>
    <dbReference type="NCBI Taxonomy" id="658167"/>
    <lineage>
        <taxon>Bacteria</taxon>
        <taxon>Pseudomonadati</taxon>
        <taxon>Pseudomonadota</taxon>
        <taxon>Betaproteobacteria</taxon>
        <taxon>Burkholderiales</taxon>
        <taxon>Alcaligenaceae</taxon>
        <taxon>Pollutimonas</taxon>
    </lineage>
</organism>
<keyword evidence="2" id="KW-0732">Signal</keyword>
<reference evidence="4 5" key="1">
    <citation type="submission" date="2016-11" db="EMBL/GenBank/DDBJ databases">
        <authorList>
            <person name="Jaros S."/>
            <person name="Januszkiewicz K."/>
            <person name="Wedrychowicz H."/>
        </authorList>
    </citation>
    <scope>NUCLEOTIDE SEQUENCE [LARGE SCALE GENOMIC DNA]</scope>
    <source>
        <strain evidence="4 5">CGMCC 1.10190</strain>
    </source>
</reference>